<dbReference type="AlphaFoldDB" id="A0A7I7XYR3"/>
<reference evidence="1" key="2">
    <citation type="submission" date="2020-02" db="EMBL/GenBank/DDBJ databases">
        <authorList>
            <person name="Matsumoto Y."/>
            <person name="Motooka D."/>
            <person name="Nakamura S."/>
        </authorList>
    </citation>
    <scope>NUCLEOTIDE SEQUENCE</scope>
    <source>
        <strain evidence="1">JCM 13671</strain>
    </source>
</reference>
<evidence type="ECO:0000313" key="1">
    <source>
        <dbReference type="EMBL" id="BBZ34490.1"/>
    </source>
</evidence>
<accession>A0A7I7XYR3</accession>
<dbReference type="EMBL" id="AP022612">
    <property type="protein sequence ID" value="BBZ34490.1"/>
    <property type="molecule type" value="Genomic_DNA"/>
</dbReference>
<gene>
    <name evidence="1" type="ORF">MCNF_30950</name>
</gene>
<reference evidence="1" key="1">
    <citation type="journal article" date="2019" name="Emerg. Microbes Infect.">
        <title>Comprehensive subspecies identification of 175 nontuberculous mycobacteria species based on 7547 genomic profiles.</title>
        <authorList>
            <person name="Matsumoto Y."/>
            <person name="Kinjo T."/>
            <person name="Motooka D."/>
            <person name="Nabeya D."/>
            <person name="Jung N."/>
            <person name="Uechi K."/>
            <person name="Horii T."/>
            <person name="Iida T."/>
            <person name="Fujita J."/>
            <person name="Nakamura S."/>
        </authorList>
    </citation>
    <scope>NUCLEOTIDE SEQUENCE [LARGE SCALE GENOMIC DNA]</scope>
    <source>
        <strain evidence="1">JCM 13671</strain>
    </source>
</reference>
<evidence type="ECO:0000313" key="2">
    <source>
        <dbReference type="Proteomes" id="UP000466931"/>
    </source>
</evidence>
<sequence length="93" mass="8947">MDVIGLNIEGLQLAVNQHAAAARDVLDGTSAGNASAVGQATSAAVAAANTLVNSASGLLGARLSATGAKVGTVGAVMSEQDHASAQQISAVHP</sequence>
<proteinExistence type="predicted"/>
<protein>
    <submittedName>
        <fullName evidence="1">Uncharacterized protein</fullName>
    </submittedName>
</protein>
<name>A0A7I7XYR3_9MYCO</name>
<dbReference type="Proteomes" id="UP000466931">
    <property type="component" value="Chromosome"/>
</dbReference>
<keyword evidence="2" id="KW-1185">Reference proteome</keyword>
<organism evidence="1 2">
    <name type="scientific">Mycolicibacterium confluentis</name>
    <dbReference type="NCBI Taxonomy" id="28047"/>
    <lineage>
        <taxon>Bacteria</taxon>
        <taxon>Bacillati</taxon>
        <taxon>Actinomycetota</taxon>
        <taxon>Actinomycetes</taxon>
        <taxon>Mycobacteriales</taxon>
        <taxon>Mycobacteriaceae</taxon>
        <taxon>Mycolicibacterium</taxon>
    </lineage>
</organism>
<dbReference type="RefSeq" id="WP_085147966.1">
    <property type="nucleotide sequence ID" value="NZ_AP022612.1"/>
</dbReference>